<reference evidence="1" key="1">
    <citation type="submission" date="2018-06" db="EMBL/GenBank/DDBJ databases">
        <authorList>
            <person name="Zhirakovskaya E."/>
        </authorList>
    </citation>
    <scope>NUCLEOTIDE SEQUENCE</scope>
</reference>
<sequence>MSKWLSRAQINHCTDSYTEQAALRLLNVDDTATPPVAACSYYHDFGEWPNSYCLRADPVHLHVDLHGLIVFDGSTLAVTPEESQGLTQVLADHLLQDSWILRQGGSCRWYLLGEDQDLTGPALCQVRGRHTSLNMLKGEHASPWTRRLNELQMLMASQASNTQRQAERRQTINSLWLWGGGSMPGSKSDSQPACFNLEKSVGSRKSTQAFGAPGKPEKLLITNKVTTNFSDSPCTPISYMSFSRPTDLSRFNSLVSKNPATLGAADINHVEPIAADSAEQLLDRITTKTSTSLVVLESCRDAAAYGDCESWNQSLQQLETQWFEPLLSALSAKRLDAIELFPLNGFTYQLTRRGLWKFWQPSRDYRSLSGFRQITAGRV</sequence>
<dbReference type="EMBL" id="UOFK01000079">
    <property type="protein sequence ID" value="VAW75491.1"/>
    <property type="molecule type" value="Genomic_DNA"/>
</dbReference>
<name>A0A3B0Y799_9ZZZZ</name>
<evidence type="ECO:0008006" key="2">
    <source>
        <dbReference type="Google" id="ProtNLM"/>
    </source>
</evidence>
<proteinExistence type="predicted"/>
<dbReference type="AlphaFoldDB" id="A0A3B0Y799"/>
<protein>
    <recommendedName>
        <fullName evidence="2">Regulatory protein, RpfE type</fullName>
    </recommendedName>
</protein>
<gene>
    <name evidence="1" type="ORF">MNBD_GAMMA13-1553</name>
</gene>
<accession>A0A3B0Y799</accession>
<organism evidence="1">
    <name type="scientific">hydrothermal vent metagenome</name>
    <dbReference type="NCBI Taxonomy" id="652676"/>
    <lineage>
        <taxon>unclassified sequences</taxon>
        <taxon>metagenomes</taxon>
        <taxon>ecological metagenomes</taxon>
    </lineage>
</organism>
<evidence type="ECO:0000313" key="1">
    <source>
        <dbReference type="EMBL" id="VAW75491.1"/>
    </source>
</evidence>